<keyword evidence="7" id="KW-0812">Transmembrane</keyword>
<keyword evidence="7" id="KW-0472">Membrane</keyword>
<evidence type="ECO:0000313" key="9">
    <source>
        <dbReference type="EMBL" id="GEK56701.1"/>
    </source>
</evidence>
<dbReference type="InterPro" id="IPR019734">
    <property type="entry name" value="TPR_rpt"/>
</dbReference>
<dbReference type="InterPro" id="IPR050660">
    <property type="entry name" value="NEK_Ser/Thr_kinase"/>
</dbReference>
<dbReference type="EMBL" id="BJUM01000048">
    <property type="protein sequence ID" value="GEK56701.1"/>
    <property type="molecule type" value="Genomic_DNA"/>
</dbReference>
<feature type="repeat" description="TPR" evidence="6">
    <location>
        <begin position="703"/>
        <end position="736"/>
    </location>
</feature>
<evidence type="ECO:0000256" key="7">
    <source>
        <dbReference type="SAM" id="Phobius"/>
    </source>
</evidence>
<evidence type="ECO:0000256" key="1">
    <source>
        <dbReference type="ARBA" id="ARBA00012513"/>
    </source>
</evidence>
<evidence type="ECO:0000313" key="10">
    <source>
        <dbReference type="Proteomes" id="UP000321419"/>
    </source>
</evidence>
<dbReference type="PROSITE" id="PS50011">
    <property type="entry name" value="PROTEIN_KINASE_DOM"/>
    <property type="match status" value="1"/>
</dbReference>
<keyword evidence="10" id="KW-1185">Reference proteome</keyword>
<dbReference type="PANTHER" id="PTHR43671:SF13">
    <property type="entry name" value="SERINE_THREONINE-PROTEIN KINASE NEK2"/>
    <property type="match status" value="1"/>
</dbReference>
<keyword evidence="5" id="KW-0067">ATP-binding</keyword>
<evidence type="ECO:0000256" key="6">
    <source>
        <dbReference type="PROSITE-ProRule" id="PRU00339"/>
    </source>
</evidence>
<dbReference type="RefSeq" id="WP_089348839.1">
    <property type="nucleotide sequence ID" value="NZ_BJUM01000048.1"/>
</dbReference>
<keyword evidence="3" id="KW-0547">Nucleotide-binding</keyword>
<keyword evidence="6" id="KW-0802">TPR repeat</keyword>
<dbReference type="Pfam" id="PF13424">
    <property type="entry name" value="TPR_12"/>
    <property type="match status" value="2"/>
</dbReference>
<protein>
    <recommendedName>
        <fullName evidence="1">non-specific serine/threonine protein kinase</fullName>
        <ecNumber evidence="1">2.7.11.1</ecNumber>
    </recommendedName>
</protein>
<accession>A0A510Y1F4</accession>
<dbReference type="Gene3D" id="1.25.40.10">
    <property type="entry name" value="Tetratricopeptide repeat domain"/>
    <property type="match status" value="3"/>
</dbReference>
<feature type="repeat" description="TPR" evidence="6">
    <location>
        <begin position="663"/>
        <end position="696"/>
    </location>
</feature>
<dbReference type="PROSITE" id="PS50005">
    <property type="entry name" value="TPR"/>
    <property type="match status" value="3"/>
</dbReference>
<dbReference type="Gene3D" id="3.40.50.10610">
    <property type="entry name" value="ABC-type transport auxiliary lipoprotein component"/>
    <property type="match status" value="1"/>
</dbReference>
<dbReference type="GO" id="GO:0005524">
    <property type="term" value="F:ATP binding"/>
    <property type="evidence" value="ECO:0007669"/>
    <property type="project" value="UniProtKB-KW"/>
</dbReference>
<dbReference type="PROSITE" id="PS00108">
    <property type="entry name" value="PROTEIN_KINASE_ST"/>
    <property type="match status" value="1"/>
</dbReference>
<organism evidence="9 10">
    <name type="scientific">Pseudoalteromonas espejiana</name>
    <dbReference type="NCBI Taxonomy" id="28107"/>
    <lineage>
        <taxon>Bacteria</taxon>
        <taxon>Pseudomonadati</taxon>
        <taxon>Pseudomonadota</taxon>
        <taxon>Gammaproteobacteria</taxon>
        <taxon>Alteromonadales</taxon>
        <taxon>Pseudoalteromonadaceae</taxon>
        <taxon>Pseudoalteromonas</taxon>
    </lineage>
</organism>
<keyword evidence="7" id="KW-1133">Transmembrane helix</keyword>
<name>A0A510Y1F4_9GAMM</name>
<feature type="repeat" description="TPR" evidence="6">
    <location>
        <begin position="623"/>
        <end position="656"/>
    </location>
</feature>
<evidence type="ECO:0000256" key="4">
    <source>
        <dbReference type="ARBA" id="ARBA00022777"/>
    </source>
</evidence>
<dbReference type="EC" id="2.7.11.1" evidence="1"/>
<dbReference type="PANTHER" id="PTHR43671">
    <property type="entry name" value="SERINE/THREONINE-PROTEIN KINASE NEK"/>
    <property type="match status" value="1"/>
</dbReference>
<dbReference type="SUPFAM" id="SSF48452">
    <property type="entry name" value="TPR-like"/>
    <property type="match status" value="3"/>
</dbReference>
<sequence length="1079" mass="121671">MLVERFEIVSAQGRGQYGCVYKALDIQLQTYVAIKVLNSALHNSEQAISSFKNELLLVRQLSHPNIIRVHEYYYDQQLHFITMDWIEGLTLEDKIAEKKLTSQEIIDIVKQLFAGLACADEVGIVHKDLKPDNILIDTEGKVYIADFGLAALKNNDNSQSIIGTPYYAAPEYLLQGKVNKSTDLYSLGVIIYQLCCHSMPFTGNSLELIIDSKLSGNIKFNPYQAKLKSLKALVLSMLAANTQSRPESVSLASRSFESLINKNAKRNTRPVMLFAAAFVFVGFIWVLTTVENTANTDKAKYSSIAILPTVMNSETENDAFTDFIHYRLSHVSNLRVIDISRVTNLLKQLGLNPPLDKAKVELLSDLLKVDALISPAVIRTGGNNQDVQIKLIKVDGFNINESLLLNAPLDDEKWNSVASQAVKNLKQALNLKEQDGKSLLLSSPPSKALFNIKKQIELGNVEEAKTKLQSLLAQNPSLAQGWLVLGELLLENNLIIEAEQAYSKVLEHSKPLTYSAKFASARLNDLAGKVELAKNDYLELIKAFPYNIELKIALAEFYFFIEQHSKAEQLLLDVVKLDPYHPNAWFMLGRAAFLQGDLNKAVDDYFVKALVTAKKLKNPLKEGEALNAFGVVYGQQGNTELAFDYYLQALTVRQNMGDSAGVATTMTNLASLYLAEAQYKQAEDYLEKSLDIYTQLGDQQGLSNSYNELGVLAEEQALYQKALKHYQDALTIRINLSNQMLQAESMNNIGFMYYMLLNHEHALVYWQQAEQLFQRIQFPIGIIHVQQNLAQIELSKGNWRNAFHLFNNTLKDASALNSVEETIVAKSYLAKLGFLQGGFKQSFSELESVYQQAEALNDVRAIAEFGLWLADWSMQLGLKEHAIRYLEKVELAVANNGNVEYHNKHAFLSRYINDQLHLNNLQNQALVAPDFAHQSVYIRELIYAAREHLRTGEKDISAYLVKLKAADYELQKYQYIDYLELLAIQQFLNKQWQALQATLREAELLQRNMGGYWRSFQFDRLHAQLALANEADSSAYIAKVDKKVADLLNNLPKNAEHTFLSTLSYFELNDGFGELSAND</sequence>
<feature type="transmembrane region" description="Helical" evidence="7">
    <location>
        <begin position="271"/>
        <end position="288"/>
    </location>
</feature>
<dbReference type="Proteomes" id="UP000321419">
    <property type="component" value="Unassembled WGS sequence"/>
</dbReference>
<dbReference type="InterPro" id="IPR011009">
    <property type="entry name" value="Kinase-like_dom_sf"/>
</dbReference>
<evidence type="ECO:0000256" key="3">
    <source>
        <dbReference type="ARBA" id="ARBA00022741"/>
    </source>
</evidence>
<gene>
    <name evidence="9" type="ORF">PES01_35460</name>
</gene>
<dbReference type="Pfam" id="PF00069">
    <property type="entry name" value="Pkinase"/>
    <property type="match status" value="1"/>
</dbReference>
<dbReference type="OrthoDB" id="9801841at2"/>
<proteinExistence type="predicted"/>
<dbReference type="AlphaFoldDB" id="A0A510Y1F4"/>
<dbReference type="GO" id="GO:0004674">
    <property type="term" value="F:protein serine/threonine kinase activity"/>
    <property type="evidence" value="ECO:0007669"/>
    <property type="project" value="UniProtKB-EC"/>
</dbReference>
<dbReference type="Pfam" id="PF13432">
    <property type="entry name" value="TPR_16"/>
    <property type="match status" value="2"/>
</dbReference>
<evidence type="ECO:0000256" key="2">
    <source>
        <dbReference type="ARBA" id="ARBA00022679"/>
    </source>
</evidence>
<feature type="domain" description="Protein kinase" evidence="8">
    <location>
        <begin position="6"/>
        <end position="260"/>
    </location>
</feature>
<keyword evidence="4" id="KW-0418">Kinase</keyword>
<dbReference type="SMART" id="SM00028">
    <property type="entry name" value="TPR"/>
    <property type="match status" value="8"/>
</dbReference>
<dbReference type="InterPro" id="IPR000719">
    <property type="entry name" value="Prot_kinase_dom"/>
</dbReference>
<comment type="caution">
    <text evidence="9">The sequence shown here is derived from an EMBL/GenBank/DDBJ whole genome shotgun (WGS) entry which is preliminary data.</text>
</comment>
<dbReference type="InterPro" id="IPR011990">
    <property type="entry name" value="TPR-like_helical_dom_sf"/>
</dbReference>
<dbReference type="InterPro" id="IPR008271">
    <property type="entry name" value="Ser/Thr_kinase_AS"/>
</dbReference>
<dbReference type="Gene3D" id="1.10.510.10">
    <property type="entry name" value="Transferase(Phosphotransferase) domain 1"/>
    <property type="match status" value="1"/>
</dbReference>
<dbReference type="CDD" id="cd14014">
    <property type="entry name" value="STKc_PknB_like"/>
    <property type="match status" value="1"/>
</dbReference>
<reference evidence="9 10" key="1">
    <citation type="submission" date="2019-07" db="EMBL/GenBank/DDBJ databases">
        <title>Whole genome shotgun sequence of Pseudoalteromonas espejiana NBRC 102222.</title>
        <authorList>
            <person name="Hosoyama A."/>
            <person name="Uohara A."/>
            <person name="Ohji S."/>
            <person name="Ichikawa N."/>
        </authorList>
    </citation>
    <scope>NUCLEOTIDE SEQUENCE [LARGE SCALE GENOMIC DNA]</scope>
    <source>
        <strain evidence="9 10">NBRC 102222</strain>
    </source>
</reference>
<dbReference type="SMART" id="SM00220">
    <property type="entry name" value="S_TKc"/>
    <property type="match status" value="1"/>
</dbReference>
<keyword evidence="2" id="KW-0808">Transferase</keyword>
<dbReference type="SUPFAM" id="SSF56112">
    <property type="entry name" value="Protein kinase-like (PK-like)"/>
    <property type="match status" value="1"/>
</dbReference>
<evidence type="ECO:0000256" key="5">
    <source>
        <dbReference type="ARBA" id="ARBA00022840"/>
    </source>
</evidence>
<evidence type="ECO:0000259" key="8">
    <source>
        <dbReference type="PROSITE" id="PS50011"/>
    </source>
</evidence>